<dbReference type="Proteomes" id="UP000789508">
    <property type="component" value="Unassembled WGS sequence"/>
</dbReference>
<evidence type="ECO:0000256" key="2">
    <source>
        <dbReference type="SAM" id="MobiDB-lite"/>
    </source>
</evidence>
<organism evidence="4 5">
    <name type="scientific">Ambispora leptoticha</name>
    <dbReference type="NCBI Taxonomy" id="144679"/>
    <lineage>
        <taxon>Eukaryota</taxon>
        <taxon>Fungi</taxon>
        <taxon>Fungi incertae sedis</taxon>
        <taxon>Mucoromycota</taxon>
        <taxon>Glomeromycotina</taxon>
        <taxon>Glomeromycetes</taxon>
        <taxon>Archaeosporales</taxon>
        <taxon>Ambisporaceae</taxon>
        <taxon>Ambispora</taxon>
    </lineage>
</organism>
<dbReference type="OrthoDB" id="623670at2759"/>
<dbReference type="PANTHER" id="PTHR31836:SF28">
    <property type="entry name" value="SRCR DOMAIN-CONTAINING PROTEIN-RELATED"/>
    <property type="match status" value="1"/>
</dbReference>
<evidence type="ECO:0000313" key="5">
    <source>
        <dbReference type="Proteomes" id="UP000789508"/>
    </source>
</evidence>
<dbReference type="InterPro" id="IPR036908">
    <property type="entry name" value="RlpA-like_sf"/>
</dbReference>
<sequence>MVIAMPMPTPEPKKKKKPASHSGDGTFFDPGLGACGTTANDNSMIVALAAPDFDPSTPNGNPNKNSLCGKRVRIFRNEKSVDAIVQDRCPPCKSGDIDMSPAVFKHIANPSEGRILVSWQYI</sequence>
<dbReference type="AlphaFoldDB" id="A0A9N9AED6"/>
<dbReference type="EMBL" id="CAJVPS010001142">
    <property type="protein sequence ID" value="CAG8526108.1"/>
    <property type="molecule type" value="Genomic_DNA"/>
</dbReference>
<dbReference type="InterPro" id="IPR051477">
    <property type="entry name" value="Expansin_CellWall"/>
</dbReference>
<comment type="caution">
    <text evidence="4">The sequence shown here is derived from an EMBL/GenBank/DDBJ whole genome shotgun (WGS) entry which is preliminary data.</text>
</comment>
<protein>
    <submittedName>
        <fullName evidence="4">11849_t:CDS:1</fullName>
    </submittedName>
</protein>
<dbReference type="CDD" id="cd22191">
    <property type="entry name" value="DPBB_RlpA_EXP_N-like"/>
    <property type="match status" value="1"/>
</dbReference>
<dbReference type="SUPFAM" id="SSF50685">
    <property type="entry name" value="Barwin-like endoglucanases"/>
    <property type="match status" value="1"/>
</dbReference>
<keyword evidence="5" id="KW-1185">Reference proteome</keyword>
<reference evidence="4" key="1">
    <citation type="submission" date="2021-06" db="EMBL/GenBank/DDBJ databases">
        <authorList>
            <person name="Kallberg Y."/>
            <person name="Tangrot J."/>
            <person name="Rosling A."/>
        </authorList>
    </citation>
    <scope>NUCLEOTIDE SEQUENCE</scope>
    <source>
        <strain evidence="4">FL130A</strain>
    </source>
</reference>
<keyword evidence="1" id="KW-0732">Signal</keyword>
<feature type="domain" description="RlpA-like protein double-psi beta-barrel" evidence="3">
    <location>
        <begin position="67"/>
        <end position="118"/>
    </location>
</feature>
<dbReference type="Gene3D" id="2.40.40.10">
    <property type="entry name" value="RlpA-like domain"/>
    <property type="match status" value="1"/>
</dbReference>
<dbReference type="InterPro" id="IPR009009">
    <property type="entry name" value="RlpA-like_DPBB"/>
</dbReference>
<dbReference type="Pfam" id="PF03330">
    <property type="entry name" value="DPBB_1"/>
    <property type="match status" value="1"/>
</dbReference>
<proteinExistence type="predicted"/>
<feature type="region of interest" description="Disordered" evidence="2">
    <location>
        <begin position="1"/>
        <end position="25"/>
    </location>
</feature>
<dbReference type="PANTHER" id="PTHR31836">
    <property type="match status" value="1"/>
</dbReference>
<evidence type="ECO:0000259" key="3">
    <source>
        <dbReference type="Pfam" id="PF03330"/>
    </source>
</evidence>
<accession>A0A9N9AED6</accession>
<name>A0A9N9AED6_9GLOM</name>
<evidence type="ECO:0000313" key="4">
    <source>
        <dbReference type="EMBL" id="CAG8526108.1"/>
    </source>
</evidence>
<evidence type="ECO:0000256" key="1">
    <source>
        <dbReference type="ARBA" id="ARBA00022729"/>
    </source>
</evidence>
<gene>
    <name evidence="4" type="ORF">ALEPTO_LOCUS4710</name>
</gene>